<reference evidence="3 4" key="1">
    <citation type="submission" date="2018-10" db="EMBL/GenBank/DDBJ databases">
        <title>A high-quality apple genome assembly.</title>
        <authorList>
            <person name="Hu J."/>
        </authorList>
    </citation>
    <scope>NUCLEOTIDE SEQUENCE [LARGE SCALE GENOMIC DNA]</scope>
    <source>
        <strain evidence="4">cv. HFTH1</strain>
        <tissue evidence="3">Young leaf</tissue>
    </source>
</reference>
<sequence length="235" mass="26385">MTSCFPLSMNLISLWYKPTLPPQLKSNCISGDTGQQELKGRREGNREGRDEKRKKRVSEGGCLLLSIIYTKAKGAALLIGGGTLNIDGATISKVEARALKEGLLYAQRKGYTKIMVERDSKLVIQSVLDRGATLWNMVPIIEDIKWMATKFACIDWKHIFREANFVVDVFAHQGLLITDCHIWDHPVFLHLLFMLFSCSRGMRRIDVKLDGASWNVVIGGCLNNGQTEQALTMLK</sequence>
<feature type="region of interest" description="Disordered" evidence="1">
    <location>
        <begin position="27"/>
        <end position="54"/>
    </location>
</feature>
<dbReference type="EMBL" id="RDQH01000331">
    <property type="protein sequence ID" value="RXH98464.1"/>
    <property type="molecule type" value="Genomic_DNA"/>
</dbReference>
<protein>
    <recommendedName>
        <fullName evidence="2">RNase H type-1 domain-containing protein</fullName>
    </recommendedName>
</protein>
<dbReference type="Pfam" id="PF13456">
    <property type="entry name" value="RVT_3"/>
    <property type="match status" value="1"/>
</dbReference>
<dbReference type="GO" id="GO:0004523">
    <property type="term" value="F:RNA-DNA hybrid ribonuclease activity"/>
    <property type="evidence" value="ECO:0007669"/>
    <property type="project" value="InterPro"/>
</dbReference>
<feature type="compositionally biased region" description="Basic and acidic residues" evidence="1">
    <location>
        <begin position="38"/>
        <end position="51"/>
    </location>
</feature>
<feature type="compositionally biased region" description="Polar residues" evidence="1">
    <location>
        <begin position="27"/>
        <end position="36"/>
    </location>
</feature>
<name>A0A498JXG0_MALDO</name>
<proteinExistence type="predicted"/>
<evidence type="ECO:0000313" key="4">
    <source>
        <dbReference type="Proteomes" id="UP000290289"/>
    </source>
</evidence>
<dbReference type="STRING" id="3750.A0A498JXG0"/>
<feature type="domain" description="RNase H type-1" evidence="2">
    <location>
        <begin position="70"/>
        <end position="173"/>
    </location>
</feature>
<keyword evidence="4" id="KW-1185">Reference proteome</keyword>
<dbReference type="InterPro" id="IPR012337">
    <property type="entry name" value="RNaseH-like_sf"/>
</dbReference>
<dbReference type="Gene3D" id="3.30.420.10">
    <property type="entry name" value="Ribonuclease H-like superfamily/Ribonuclease H"/>
    <property type="match status" value="1"/>
</dbReference>
<evidence type="ECO:0000313" key="3">
    <source>
        <dbReference type="EMBL" id="RXH98464.1"/>
    </source>
</evidence>
<dbReference type="PANTHER" id="PTHR47723:SF23">
    <property type="entry name" value="REVERSE TRANSCRIPTASE-LIKE PROTEIN"/>
    <property type="match status" value="1"/>
</dbReference>
<accession>A0A498JXG0</accession>
<dbReference type="InterPro" id="IPR053151">
    <property type="entry name" value="RNase_H-like"/>
</dbReference>
<dbReference type="InterPro" id="IPR036397">
    <property type="entry name" value="RNaseH_sf"/>
</dbReference>
<dbReference type="CDD" id="cd06222">
    <property type="entry name" value="RNase_H_like"/>
    <property type="match status" value="1"/>
</dbReference>
<dbReference type="PANTHER" id="PTHR47723">
    <property type="entry name" value="OS05G0353850 PROTEIN"/>
    <property type="match status" value="1"/>
</dbReference>
<gene>
    <name evidence="3" type="ORF">DVH24_010789</name>
</gene>
<evidence type="ECO:0000259" key="2">
    <source>
        <dbReference type="Pfam" id="PF13456"/>
    </source>
</evidence>
<dbReference type="Proteomes" id="UP000290289">
    <property type="component" value="Chromosome 5"/>
</dbReference>
<organism evidence="3 4">
    <name type="scientific">Malus domestica</name>
    <name type="common">Apple</name>
    <name type="synonym">Pyrus malus</name>
    <dbReference type="NCBI Taxonomy" id="3750"/>
    <lineage>
        <taxon>Eukaryota</taxon>
        <taxon>Viridiplantae</taxon>
        <taxon>Streptophyta</taxon>
        <taxon>Embryophyta</taxon>
        <taxon>Tracheophyta</taxon>
        <taxon>Spermatophyta</taxon>
        <taxon>Magnoliopsida</taxon>
        <taxon>eudicotyledons</taxon>
        <taxon>Gunneridae</taxon>
        <taxon>Pentapetalae</taxon>
        <taxon>rosids</taxon>
        <taxon>fabids</taxon>
        <taxon>Rosales</taxon>
        <taxon>Rosaceae</taxon>
        <taxon>Amygdaloideae</taxon>
        <taxon>Maleae</taxon>
        <taxon>Malus</taxon>
    </lineage>
</organism>
<dbReference type="InterPro" id="IPR044730">
    <property type="entry name" value="RNase_H-like_dom_plant"/>
</dbReference>
<dbReference type="SUPFAM" id="SSF53098">
    <property type="entry name" value="Ribonuclease H-like"/>
    <property type="match status" value="1"/>
</dbReference>
<dbReference type="AlphaFoldDB" id="A0A498JXG0"/>
<comment type="caution">
    <text evidence="3">The sequence shown here is derived from an EMBL/GenBank/DDBJ whole genome shotgun (WGS) entry which is preliminary data.</text>
</comment>
<dbReference type="InterPro" id="IPR002156">
    <property type="entry name" value="RNaseH_domain"/>
</dbReference>
<dbReference type="GO" id="GO:0003676">
    <property type="term" value="F:nucleic acid binding"/>
    <property type="evidence" value="ECO:0007669"/>
    <property type="project" value="InterPro"/>
</dbReference>
<evidence type="ECO:0000256" key="1">
    <source>
        <dbReference type="SAM" id="MobiDB-lite"/>
    </source>
</evidence>